<evidence type="ECO:0000256" key="2">
    <source>
        <dbReference type="ARBA" id="ARBA00005528"/>
    </source>
</evidence>
<dbReference type="SUPFAM" id="SSF75217">
    <property type="entry name" value="alpha/beta knot"/>
    <property type="match status" value="1"/>
</dbReference>
<dbReference type="Gene3D" id="3.40.1280.10">
    <property type="match status" value="1"/>
</dbReference>
<evidence type="ECO:0000256" key="1">
    <source>
        <dbReference type="ARBA" id="ARBA00004496"/>
    </source>
</evidence>
<dbReference type="InterPro" id="IPR046887">
    <property type="entry name" value="RsmE_PUA-like"/>
</dbReference>
<feature type="domain" description="Ribosomal RNA small subunit methyltransferase E PUA-like" evidence="12">
    <location>
        <begin position="19"/>
        <end position="64"/>
    </location>
</feature>
<evidence type="ECO:0000256" key="6">
    <source>
        <dbReference type="ARBA" id="ARBA00022679"/>
    </source>
</evidence>
<comment type="similarity">
    <text evidence="2 10">Belongs to the RNA methyltransferase RsmE family.</text>
</comment>
<dbReference type="InterPro" id="IPR046886">
    <property type="entry name" value="RsmE_MTase_dom"/>
</dbReference>
<evidence type="ECO:0000256" key="4">
    <source>
        <dbReference type="ARBA" id="ARBA00022552"/>
    </source>
</evidence>
<proteinExistence type="inferred from homology"/>
<dbReference type="RefSeq" id="WP_073191323.1">
    <property type="nucleotide sequence ID" value="NZ_FQTW01000001.1"/>
</dbReference>
<dbReference type="PANTHER" id="PTHR30027">
    <property type="entry name" value="RIBOSOMAL RNA SMALL SUBUNIT METHYLTRANSFERASE E"/>
    <property type="match status" value="1"/>
</dbReference>
<evidence type="ECO:0000256" key="3">
    <source>
        <dbReference type="ARBA" id="ARBA00022490"/>
    </source>
</evidence>
<keyword evidence="14" id="KW-1185">Reference proteome</keyword>
<dbReference type="GO" id="GO:0005737">
    <property type="term" value="C:cytoplasm"/>
    <property type="evidence" value="ECO:0007669"/>
    <property type="project" value="UniProtKB-SubCell"/>
</dbReference>
<dbReference type="Proteomes" id="UP000184462">
    <property type="component" value="Unassembled WGS sequence"/>
</dbReference>
<dbReference type="InterPro" id="IPR029026">
    <property type="entry name" value="tRNA_m1G_MTases_N"/>
</dbReference>
<dbReference type="AlphaFoldDB" id="A0A1M4SZC0"/>
<dbReference type="SUPFAM" id="SSF88697">
    <property type="entry name" value="PUA domain-like"/>
    <property type="match status" value="1"/>
</dbReference>
<dbReference type="InterPro" id="IPR015947">
    <property type="entry name" value="PUA-like_sf"/>
</dbReference>
<dbReference type="Gene3D" id="2.40.240.20">
    <property type="entry name" value="Hypothetical PUA domain-like, domain 1"/>
    <property type="match status" value="1"/>
</dbReference>
<dbReference type="OrthoDB" id="9815641at2"/>
<keyword evidence="7 10" id="KW-0949">S-adenosyl-L-methionine</keyword>
<accession>A0A1M4SZC0</accession>
<evidence type="ECO:0000256" key="10">
    <source>
        <dbReference type="PIRNR" id="PIRNR015601"/>
    </source>
</evidence>
<dbReference type="PANTHER" id="PTHR30027:SF3">
    <property type="entry name" value="16S RRNA (URACIL(1498)-N(3))-METHYLTRANSFERASE"/>
    <property type="match status" value="1"/>
</dbReference>
<protein>
    <recommendedName>
        <fullName evidence="10">Ribosomal RNA small subunit methyltransferase E</fullName>
        <ecNumber evidence="10">2.1.1.193</ecNumber>
    </recommendedName>
</protein>
<evidence type="ECO:0000313" key="14">
    <source>
        <dbReference type="Proteomes" id="UP000184462"/>
    </source>
</evidence>
<dbReference type="EC" id="2.1.1.193" evidence="10"/>
<keyword evidence="6 10" id="KW-0808">Transferase</keyword>
<dbReference type="NCBIfam" id="TIGR00046">
    <property type="entry name" value="RsmE family RNA methyltransferase"/>
    <property type="match status" value="1"/>
</dbReference>
<sequence length="236" mass="27095">MQLFYQPDFEQNATNIVFDANESKHMFKVLRKQAGDLIKVTNGRGLLAEGKISIITQKQCIVNVSGFEFKRKKDFYIHIAISPTKSNDRFEWFLEKATEIGIDEITPILTEHSERKKLKLDRGERVIQAAMKQSLKLYKPKLNALTKLDDLLNIAKEDEKFIAHCEDSQYKKQLITSCKKQKSYLVLIGPEGDFGPQEIEKAITKNYKEVSLSEERLRTETAAIVSTHSLNICQLL</sequence>
<evidence type="ECO:0000313" key="13">
    <source>
        <dbReference type="EMBL" id="SHE37588.1"/>
    </source>
</evidence>
<dbReference type="Pfam" id="PF04452">
    <property type="entry name" value="Methyltrans_RNA"/>
    <property type="match status" value="1"/>
</dbReference>
<dbReference type="InterPro" id="IPR006700">
    <property type="entry name" value="RsmE"/>
</dbReference>
<comment type="function">
    <text evidence="8 10">Specifically methylates the N3 position of the uracil ring of uridine 1498 (m3U1498) in 16S rRNA. Acts on the fully assembled 30S ribosomal subunit.</text>
</comment>
<dbReference type="Pfam" id="PF20260">
    <property type="entry name" value="PUA_4"/>
    <property type="match status" value="1"/>
</dbReference>
<organism evidence="13 14">
    <name type="scientific">Psychroflexus salarius</name>
    <dbReference type="NCBI Taxonomy" id="1155689"/>
    <lineage>
        <taxon>Bacteria</taxon>
        <taxon>Pseudomonadati</taxon>
        <taxon>Bacteroidota</taxon>
        <taxon>Flavobacteriia</taxon>
        <taxon>Flavobacteriales</taxon>
        <taxon>Flavobacteriaceae</taxon>
        <taxon>Psychroflexus</taxon>
    </lineage>
</organism>
<keyword evidence="4 10" id="KW-0698">rRNA processing</keyword>
<dbReference type="GO" id="GO:0070475">
    <property type="term" value="P:rRNA base methylation"/>
    <property type="evidence" value="ECO:0007669"/>
    <property type="project" value="TreeGrafter"/>
</dbReference>
<dbReference type="InterPro" id="IPR029028">
    <property type="entry name" value="Alpha/beta_knot_MTases"/>
</dbReference>
<gene>
    <name evidence="13" type="ORF">SAMN05444278_101408</name>
</gene>
<dbReference type="NCBIfam" id="NF008702">
    <property type="entry name" value="PRK11713.6-1"/>
    <property type="match status" value="1"/>
</dbReference>
<comment type="subcellular location">
    <subcellularLocation>
        <location evidence="1 10">Cytoplasm</location>
    </subcellularLocation>
</comment>
<dbReference type="GO" id="GO:0070042">
    <property type="term" value="F:rRNA (uridine-N3-)-methyltransferase activity"/>
    <property type="evidence" value="ECO:0007669"/>
    <property type="project" value="TreeGrafter"/>
</dbReference>
<reference evidence="13 14" key="1">
    <citation type="submission" date="2016-11" db="EMBL/GenBank/DDBJ databases">
        <authorList>
            <person name="Jaros S."/>
            <person name="Januszkiewicz K."/>
            <person name="Wedrychowicz H."/>
        </authorList>
    </citation>
    <scope>NUCLEOTIDE SEQUENCE [LARGE SCALE GENOMIC DNA]</scope>
    <source>
        <strain evidence="13 14">DSM 25661</strain>
    </source>
</reference>
<evidence type="ECO:0000259" key="11">
    <source>
        <dbReference type="Pfam" id="PF04452"/>
    </source>
</evidence>
<evidence type="ECO:0000256" key="7">
    <source>
        <dbReference type="ARBA" id="ARBA00022691"/>
    </source>
</evidence>
<dbReference type="PIRSF" id="PIRSF015601">
    <property type="entry name" value="MTase_slr0722"/>
    <property type="match status" value="1"/>
</dbReference>
<feature type="domain" description="Ribosomal RNA small subunit methyltransferase E methyltransferase" evidence="11">
    <location>
        <begin position="74"/>
        <end position="229"/>
    </location>
</feature>
<comment type="catalytic activity">
    <reaction evidence="9 10">
        <text>uridine(1498) in 16S rRNA + S-adenosyl-L-methionine = N(3)-methyluridine(1498) in 16S rRNA + S-adenosyl-L-homocysteine + H(+)</text>
        <dbReference type="Rhea" id="RHEA:42920"/>
        <dbReference type="Rhea" id="RHEA-COMP:10283"/>
        <dbReference type="Rhea" id="RHEA-COMP:10284"/>
        <dbReference type="ChEBI" id="CHEBI:15378"/>
        <dbReference type="ChEBI" id="CHEBI:57856"/>
        <dbReference type="ChEBI" id="CHEBI:59789"/>
        <dbReference type="ChEBI" id="CHEBI:65315"/>
        <dbReference type="ChEBI" id="CHEBI:74502"/>
        <dbReference type="EC" id="2.1.1.193"/>
    </reaction>
</comment>
<evidence type="ECO:0000256" key="9">
    <source>
        <dbReference type="ARBA" id="ARBA00047944"/>
    </source>
</evidence>
<name>A0A1M4SZC0_9FLAO</name>
<keyword evidence="5 10" id="KW-0489">Methyltransferase</keyword>
<evidence type="ECO:0000256" key="8">
    <source>
        <dbReference type="ARBA" id="ARBA00025699"/>
    </source>
</evidence>
<keyword evidence="3 10" id="KW-0963">Cytoplasm</keyword>
<dbReference type="EMBL" id="FQTW01000001">
    <property type="protein sequence ID" value="SHE37588.1"/>
    <property type="molecule type" value="Genomic_DNA"/>
</dbReference>
<dbReference type="CDD" id="cd18084">
    <property type="entry name" value="RsmE-like"/>
    <property type="match status" value="1"/>
</dbReference>
<dbReference type="STRING" id="1155689.SAMN05444278_101408"/>
<evidence type="ECO:0000256" key="5">
    <source>
        <dbReference type="ARBA" id="ARBA00022603"/>
    </source>
</evidence>
<evidence type="ECO:0000259" key="12">
    <source>
        <dbReference type="Pfam" id="PF20260"/>
    </source>
</evidence>